<comment type="subcellular location">
    <subcellularLocation>
        <location evidence="1">Membrane</location>
        <topology evidence="1">Multi-pass membrane protein</topology>
    </subcellularLocation>
</comment>
<sequence>MTEADKHLARMGYTQVYKREFGWFSAFSFAVSISGMFATVFTTFSYGITAGGPASVVWCWLIAGAACMCIALSVAELTSAYPTSGGVYFTCNYLLPRKWVPSVSWVVGWLNLLGQIAGVASTVWGAAQILLAAVSMSIDGFTPNANHTTGVMAAMLVFQGLVNSMNTKYLEKCTSTYVVFHVLVLISAWIALLVKQDNKHSAEYVFTEIIPSSGWHPKGFSFLFGFLSVAWTMTDYDATSHITEEVDRPEIVAPWAITAAMTFTYLGGWVWNIILVLCMGDIDSFMNSDYGQPVGQIFYNVLGPKGGVAYCVFALVILQFVGITATHACSRTIWAFARDQMIPMSRVWYKINKKTDTPIYAVWLTIFCAICINLIGLGSETTIEAIFNITAIALDWSYCIPIACKVIFPNQFTPGPWNMGKIGYFVNAWAVIWTFFVSVIFFMPTVRPVTPSNMNYAVVIMAGVFVFSLGYWFLRGRKFYTGPRANTEVLEGYGGEDVPTGEKQLPLEQNPSMFEERRVDAE</sequence>
<dbReference type="Gene3D" id="1.20.1740.10">
    <property type="entry name" value="Amino acid/polyamine transporter I"/>
    <property type="match status" value="1"/>
</dbReference>
<dbReference type="Pfam" id="PF13520">
    <property type="entry name" value="AA_permease_2"/>
    <property type="match status" value="1"/>
</dbReference>
<dbReference type="AlphaFoldDB" id="A0A060T9K4"/>
<dbReference type="PhylomeDB" id="A0A060T9K4"/>
<keyword evidence="4 7" id="KW-1133">Transmembrane helix</keyword>
<feature type="transmembrane region" description="Helical" evidence="7">
    <location>
        <begin position="456"/>
        <end position="474"/>
    </location>
</feature>
<evidence type="ECO:0000313" key="8">
    <source>
        <dbReference type="EMBL" id="CDP37484.1"/>
    </source>
</evidence>
<dbReference type="PIRSF" id="PIRSF006060">
    <property type="entry name" value="AA_transporter"/>
    <property type="match status" value="1"/>
</dbReference>
<accession>A0A060T9K4</accession>
<dbReference type="InterPro" id="IPR002293">
    <property type="entry name" value="AA/rel_permease1"/>
</dbReference>
<evidence type="ECO:0000256" key="6">
    <source>
        <dbReference type="SAM" id="MobiDB-lite"/>
    </source>
</evidence>
<protein>
    <submittedName>
        <fullName evidence="8">ARAD1D12584p</fullName>
    </submittedName>
</protein>
<reference evidence="8" key="1">
    <citation type="submission" date="2014-02" db="EMBL/GenBank/DDBJ databases">
        <authorList>
            <person name="Genoscope - CEA"/>
        </authorList>
    </citation>
    <scope>NUCLEOTIDE SEQUENCE</scope>
    <source>
        <strain evidence="8">LS3</strain>
    </source>
</reference>
<name>A0A060T9K4_BLAAD</name>
<dbReference type="EMBL" id="HG937694">
    <property type="protein sequence ID" value="CDP37484.1"/>
    <property type="molecule type" value="Genomic_DNA"/>
</dbReference>
<dbReference type="PANTHER" id="PTHR45649:SF9">
    <property type="entry name" value="AMINO-ACID PERMEASE 2"/>
    <property type="match status" value="1"/>
</dbReference>
<dbReference type="GO" id="GO:0016020">
    <property type="term" value="C:membrane"/>
    <property type="evidence" value="ECO:0007669"/>
    <property type="project" value="UniProtKB-SubCell"/>
</dbReference>
<feature type="transmembrane region" description="Helical" evidence="7">
    <location>
        <begin position="358"/>
        <end position="379"/>
    </location>
</feature>
<evidence type="ECO:0000256" key="1">
    <source>
        <dbReference type="ARBA" id="ARBA00004141"/>
    </source>
</evidence>
<feature type="transmembrane region" description="Helical" evidence="7">
    <location>
        <begin position="385"/>
        <end position="404"/>
    </location>
</feature>
<feature type="transmembrane region" description="Helical" evidence="7">
    <location>
        <begin position="21"/>
        <end position="48"/>
    </location>
</feature>
<feature type="transmembrane region" description="Helical" evidence="7">
    <location>
        <begin position="147"/>
        <end position="165"/>
    </location>
</feature>
<gene>
    <name evidence="8" type="ORF">GNLVRS02_ARAD1D12584g</name>
</gene>
<dbReference type="GO" id="GO:0006865">
    <property type="term" value="P:amino acid transport"/>
    <property type="evidence" value="ECO:0007669"/>
    <property type="project" value="InterPro"/>
</dbReference>
<feature type="transmembrane region" description="Helical" evidence="7">
    <location>
        <begin position="424"/>
        <end position="444"/>
    </location>
</feature>
<dbReference type="PANTHER" id="PTHR45649">
    <property type="entry name" value="AMINO-ACID PERMEASE BAT1"/>
    <property type="match status" value="1"/>
</dbReference>
<dbReference type="GO" id="GO:0022857">
    <property type="term" value="F:transmembrane transporter activity"/>
    <property type="evidence" value="ECO:0007669"/>
    <property type="project" value="InterPro"/>
</dbReference>
<proteinExistence type="predicted"/>
<keyword evidence="5 7" id="KW-0472">Membrane</keyword>
<evidence type="ECO:0000256" key="7">
    <source>
        <dbReference type="SAM" id="Phobius"/>
    </source>
</evidence>
<feature type="transmembrane region" description="Helical" evidence="7">
    <location>
        <begin position="177"/>
        <end position="194"/>
    </location>
</feature>
<feature type="transmembrane region" description="Helical" evidence="7">
    <location>
        <begin position="103"/>
        <end position="127"/>
    </location>
</feature>
<dbReference type="PROSITE" id="PS00218">
    <property type="entry name" value="AMINO_ACID_PERMEASE_1"/>
    <property type="match status" value="1"/>
</dbReference>
<evidence type="ECO:0000256" key="2">
    <source>
        <dbReference type="ARBA" id="ARBA00022448"/>
    </source>
</evidence>
<dbReference type="InterPro" id="IPR004840">
    <property type="entry name" value="Amino_acid_permease_CS"/>
</dbReference>
<reference evidence="8" key="2">
    <citation type="submission" date="2014-06" db="EMBL/GenBank/DDBJ databases">
        <title>The complete genome of Blastobotrys (Arxula) adeninivorans LS3 - a yeast of biotechnological interest.</title>
        <authorList>
            <person name="Kunze G."/>
            <person name="Gaillardin C."/>
            <person name="Czernicka M."/>
            <person name="Durrens P."/>
            <person name="Martin T."/>
            <person name="Boer E."/>
            <person name="Gabaldon T."/>
            <person name="Cruz J."/>
            <person name="Talla E."/>
            <person name="Marck C."/>
            <person name="Goffeau A."/>
            <person name="Barbe V."/>
            <person name="Baret P."/>
            <person name="Baronian K."/>
            <person name="Beier S."/>
            <person name="Bleykasten C."/>
            <person name="Bode R."/>
            <person name="Casaregola S."/>
            <person name="Despons L."/>
            <person name="Fairhead C."/>
            <person name="Giersberg M."/>
            <person name="Gierski P."/>
            <person name="Hahnel U."/>
            <person name="Hartmann A."/>
            <person name="Jankowska D."/>
            <person name="Jubin C."/>
            <person name="Jung P."/>
            <person name="Lafontaine I."/>
            <person name="Leh-Louis V."/>
            <person name="Lemaire M."/>
            <person name="Marcet-Houben M."/>
            <person name="Mascher M."/>
            <person name="Morel G."/>
            <person name="Richard G.-F."/>
            <person name="Riechen J."/>
            <person name="Sacerdot C."/>
            <person name="Sarkar A."/>
            <person name="Savel G."/>
            <person name="Schacherer J."/>
            <person name="Sherman D."/>
            <person name="Straub M.-L."/>
            <person name="Stein N."/>
            <person name="Thierry A."/>
            <person name="Trautwein-Schult A."/>
            <person name="Westhof E."/>
            <person name="Worch S."/>
            <person name="Dujon B."/>
            <person name="Souciet J.-L."/>
            <person name="Wincker P."/>
            <person name="Scholz U."/>
            <person name="Neuveglise N."/>
        </authorList>
    </citation>
    <scope>NUCLEOTIDE SEQUENCE</scope>
    <source>
        <strain evidence="8">LS3</strain>
    </source>
</reference>
<feature type="transmembrane region" description="Helical" evidence="7">
    <location>
        <begin position="255"/>
        <end position="277"/>
    </location>
</feature>
<keyword evidence="2" id="KW-0813">Transport</keyword>
<feature type="transmembrane region" description="Helical" evidence="7">
    <location>
        <begin position="307"/>
        <end position="337"/>
    </location>
</feature>
<evidence type="ECO:0000256" key="3">
    <source>
        <dbReference type="ARBA" id="ARBA00022692"/>
    </source>
</evidence>
<feature type="transmembrane region" description="Helical" evidence="7">
    <location>
        <begin position="54"/>
        <end position="75"/>
    </location>
</feature>
<evidence type="ECO:0000256" key="5">
    <source>
        <dbReference type="ARBA" id="ARBA00023136"/>
    </source>
</evidence>
<evidence type="ECO:0000256" key="4">
    <source>
        <dbReference type="ARBA" id="ARBA00022989"/>
    </source>
</evidence>
<feature type="region of interest" description="Disordered" evidence="6">
    <location>
        <begin position="492"/>
        <end position="522"/>
    </location>
</feature>
<keyword evidence="3 7" id="KW-0812">Transmembrane</keyword>
<organism evidence="8">
    <name type="scientific">Blastobotrys adeninivorans</name>
    <name type="common">Yeast</name>
    <name type="synonym">Arxula adeninivorans</name>
    <dbReference type="NCBI Taxonomy" id="409370"/>
    <lineage>
        <taxon>Eukaryota</taxon>
        <taxon>Fungi</taxon>
        <taxon>Dikarya</taxon>
        <taxon>Ascomycota</taxon>
        <taxon>Saccharomycotina</taxon>
        <taxon>Dipodascomycetes</taxon>
        <taxon>Dipodascales</taxon>
        <taxon>Trichomonascaceae</taxon>
        <taxon>Blastobotrys</taxon>
    </lineage>
</organism>
<feature type="transmembrane region" description="Helical" evidence="7">
    <location>
        <begin position="214"/>
        <end position="234"/>
    </location>
</feature>